<dbReference type="InterPro" id="IPR002060">
    <property type="entry name" value="Squ/phyt_synthse"/>
</dbReference>
<dbReference type="EMBL" id="JADKMY010000001">
    <property type="protein sequence ID" value="MBF4552857.1"/>
    <property type="molecule type" value="Genomic_DNA"/>
</dbReference>
<comment type="caution">
    <text evidence="3">The sequence shown here is derived from an EMBL/GenBank/DDBJ whole genome shotgun (WGS) entry which is preliminary data.</text>
</comment>
<dbReference type="SUPFAM" id="SSF48576">
    <property type="entry name" value="Terpenoid synthases"/>
    <property type="match status" value="1"/>
</dbReference>
<name>A0ABR9ZHF2_9CORY</name>
<evidence type="ECO:0000256" key="2">
    <source>
        <dbReference type="ARBA" id="ARBA00022679"/>
    </source>
</evidence>
<evidence type="ECO:0000313" key="4">
    <source>
        <dbReference type="Proteomes" id="UP000635902"/>
    </source>
</evidence>
<gene>
    <name evidence="3" type="ORF">IRY30_02020</name>
</gene>
<dbReference type="Gene3D" id="1.10.600.10">
    <property type="entry name" value="Farnesyl Diphosphate Synthase"/>
    <property type="match status" value="1"/>
</dbReference>
<dbReference type="InterPro" id="IPR019845">
    <property type="entry name" value="Squalene/phytoene_synthase_CS"/>
</dbReference>
<dbReference type="SFLD" id="SFLDG01212">
    <property type="entry name" value="Phytoene_synthase_like"/>
    <property type="match status" value="1"/>
</dbReference>
<accession>A0ABR9ZHF2</accession>
<evidence type="ECO:0000256" key="1">
    <source>
        <dbReference type="ARBA" id="ARBA00004684"/>
    </source>
</evidence>
<dbReference type="InterPro" id="IPR008949">
    <property type="entry name" value="Isoprenoid_synthase_dom_sf"/>
</dbReference>
<evidence type="ECO:0000313" key="3">
    <source>
        <dbReference type="EMBL" id="MBF4552857.1"/>
    </source>
</evidence>
<dbReference type="PANTHER" id="PTHR31480">
    <property type="entry name" value="BIFUNCTIONAL LYCOPENE CYCLASE/PHYTOENE SYNTHASE"/>
    <property type="match status" value="1"/>
</dbReference>
<organism evidence="3 4">
    <name type="scientific">Corynebacterium suicordis DSM 45110</name>
    <dbReference type="NCBI Taxonomy" id="1121369"/>
    <lineage>
        <taxon>Bacteria</taxon>
        <taxon>Bacillati</taxon>
        <taxon>Actinomycetota</taxon>
        <taxon>Actinomycetes</taxon>
        <taxon>Mycobacteriales</taxon>
        <taxon>Corynebacteriaceae</taxon>
        <taxon>Corynebacterium</taxon>
    </lineage>
</organism>
<keyword evidence="2" id="KW-0808">Transferase</keyword>
<reference evidence="3 4" key="1">
    <citation type="submission" date="2020-10" db="EMBL/GenBank/DDBJ databases">
        <title>Novel species in genus Corynebacterium.</title>
        <authorList>
            <person name="Zhang G."/>
        </authorList>
    </citation>
    <scope>NUCLEOTIDE SEQUENCE [LARGE SCALE GENOMIC DNA]</scope>
    <source>
        <strain evidence="3 4">DSM 45110</strain>
    </source>
</reference>
<dbReference type="PROSITE" id="PS01045">
    <property type="entry name" value="SQUALEN_PHYTOEN_SYN_2"/>
    <property type="match status" value="1"/>
</dbReference>
<sequence length="308" mass="34351">MLFGSARRGKCTDQEDSSALRRFDTMADKAAQQVIGVYSTSFSLATMMLDREYRGHIRNLYAMVRVVDELVDGAAAQAGEQKAEILRTLDAYESAVLAAPHQRFHTDPILHAYGRTARECEFSAEHVQKFFHSMRMDLQRDTHDHRSYAQYIEGSAEVIGLLCVSVFNAGKPMSPEIEERIHTGARALGSAFQKINFLRDFAQDSQELGRVYFPSGNTHLDAESKDQIIGEIRSELQVATQTIELLPKNAQAGVLTALGIFSELTDKLEQFSVAEIQECRVRVSQPRKALIAARAMRVLGPIGSAQRK</sequence>
<dbReference type="InterPro" id="IPR044843">
    <property type="entry name" value="Trans_IPPS_bact-type"/>
</dbReference>
<dbReference type="Pfam" id="PF00494">
    <property type="entry name" value="SQS_PSY"/>
    <property type="match status" value="1"/>
</dbReference>
<dbReference type="Proteomes" id="UP000635902">
    <property type="component" value="Unassembled WGS sequence"/>
</dbReference>
<protein>
    <submittedName>
        <fullName evidence="3">Squalene/phytoene synthase family protein</fullName>
    </submittedName>
</protein>
<proteinExistence type="predicted"/>
<keyword evidence="4" id="KW-1185">Reference proteome</keyword>
<comment type="pathway">
    <text evidence="1">Carotenoid biosynthesis; phytoene biosynthesis.</text>
</comment>
<dbReference type="SFLD" id="SFLDG01018">
    <property type="entry name" value="Squalene/Phytoene_Synthase_Lik"/>
    <property type="match status" value="1"/>
</dbReference>
<dbReference type="SFLD" id="SFLDS00005">
    <property type="entry name" value="Isoprenoid_Synthase_Type_I"/>
    <property type="match status" value="1"/>
</dbReference>